<accession>D1CCD6</accession>
<name>D1CCD6_THET1</name>
<dbReference type="eggNOG" id="COG0115">
    <property type="taxonomic scope" value="Bacteria"/>
</dbReference>
<dbReference type="Pfam" id="PF01063">
    <property type="entry name" value="Aminotran_4"/>
    <property type="match status" value="1"/>
</dbReference>
<dbReference type="GO" id="GO:0008153">
    <property type="term" value="P:4-aminobenzoate biosynthetic process"/>
    <property type="evidence" value="ECO:0007669"/>
    <property type="project" value="TreeGrafter"/>
</dbReference>
<dbReference type="FunFam" id="3.20.10.10:FF:000002">
    <property type="entry name" value="D-alanine aminotransferase"/>
    <property type="match status" value="1"/>
</dbReference>
<gene>
    <name evidence="4" type="ordered locus">Tter_1545</name>
</gene>
<keyword evidence="3" id="KW-0663">Pyridoxal phosphate</keyword>
<keyword evidence="4" id="KW-0032">Aminotransferase</keyword>
<dbReference type="Gene3D" id="3.20.10.10">
    <property type="entry name" value="D-amino Acid Aminotransferase, subunit A, domain 2"/>
    <property type="match status" value="1"/>
</dbReference>
<dbReference type="KEGG" id="ttr:Tter_1545"/>
<protein>
    <submittedName>
        <fullName evidence="4">Aminotransferase class IV</fullName>
    </submittedName>
</protein>
<dbReference type="InterPro" id="IPR036038">
    <property type="entry name" value="Aminotransferase-like"/>
</dbReference>
<evidence type="ECO:0000256" key="3">
    <source>
        <dbReference type="ARBA" id="ARBA00022898"/>
    </source>
</evidence>
<dbReference type="InterPro" id="IPR043131">
    <property type="entry name" value="BCAT-like_N"/>
</dbReference>
<comment type="cofactor">
    <cofactor evidence="1">
        <name>pyridoxal 5'-phosphate</name>
        <dbReference type="ChEBI" id="CHEBI:597326"/>
    </cofactor>
</comment>
<evidence type="ECO:0000256" key="1">
    <source>
        <dbReference type="ARBA" id="ARBA00001933"/>
    </source>
</evidence>
<dbReference type="HOGENOM" id="CLU_020844_2_0_0"/>
<dbReference type="Proteomes" id="UP000000323">
    <property type="component" value="Chromosome 1"/>
</dbReference>
<dbReference type="STRING" id="525904.Tter_1545"/>
<dbReference type="GO" id="GO:0005829">
    <property type="term" value="C:cytosol"/>
    <property type="evidence" value="ECO:0007669"/>
    <property type="project" value="TreeGrafter"/>
</dbReference>
<dbReference type="CDD" id="cd00449">
    <property type="entry name" value="PLPDE_IV"/>
    <property type="match status" value="1"/>
</dbReference>
<evidence type="ECO:0000313" key="4">
    <source>
        <dbReference type="EMBL" id="ACZ42451.1"/>
    </source>
</evidence>
<dbReference type="SUPFAM" id="SSF56752">
    <property type="entry name" value="D-aminoacid aminotransferase-like PLP-dependent enzymes"/>
    <property type="match status" value="1"/>
</dbReference>
<dbReference type="GO" id="GO:0008696">
    <property type="term" value="F:4-amino-4-deoxychorismate lyase activity"/>
    <property type="evidence" value="ECO:0007669"/>
    <property type="project" value="TreeGrafter"/>
</dbReference>
<dbReference type="RefSeq" id="WP_012875485.1">
    <property type="nucleotide sequence ID" value="NC_013525.1"/>
</dbReference>
<keyword evidence="4" id="KW-0808">Transferase</keyword>
<dbReference type="AlphaFoldDB" id="D1CCD6"/>
<dbReference type="Gene3D" id="3.30.470.10">
    <property type="match status" value="1"/>
</dbReference>
<dbReference type="GO" id="GO:0008483">
    <property type="term" value="F:transaminase activity"/>
    <property type="evidence" value="ECO:0007669"/>
    <property type="project" value="UniProtKB-KW"/>
</dbReference>
<dbReference type="PANTHER" id="PTHR42743:SF2">
    <property type="entry name" value="AMINODEOXYCHORISMATE LYASE"/>
    <property type="match status" value="1"/>
</dbReference>
<dbReference type="PANTHER" id="PTHR42743">
    <property type="entry name" value="AMINO-ACID AMINOTRANSFERASE"/>
    <property type="match status" value="1"/>
</dbReference>
<proteinExistence type="inferred from homology"/>
<dbReference type="InterPro" id="IPR043132">
    <property type="entry name" value="BCAT-like_C"/>
</dbReference>
<dbReference type="InterPro" id="IPR001544">
    <property type="entry name" value="Aminotrans_IV"/>
</dbReference>
<evidence type="ECO:0000313" key="5">
    <source>
        <dbReference type="Proteomes" id="UP000000323"/>
    </source>
</evidence>
<keyword evidence="5" id="KW-1185">Reference proteome</keyword>
<dbReference type="InterPro" id="IPR050571">
    <property type="entry name" value="Class-IV_PLP-Dep_Aminotrnsfr"/>
</dbReference>
<sequence>MSALVWLNGILLSEESCVGISPSDRGFTLGDGVFETIRVSSGIPLYVEHHLERLRIGCSLLQIPINYRDHELLVYIGETITANGLSEAVLRITVTRGTGKRGILPPTNPEPTIVISASPYESHLLGEDISRVNLIVSSVARNNLSPTSRIKSCNYLDNILARMEASEKGAYDAVMLNTNGEVACTTSANLFIVQEGRLITPPPSAGVLNGTVRRVLLDRLCHRLGLSVIERKVSLQDLLSADEVFITNSVIGVLGVDNINGNRIGKRDSGEITLDIRRELEKDIDLYKTHFRWQGSVS</sequence>
<evidence type="ECO:0000256" key="2">
    <source>
        <dbReference type="ARBA" id="ARBA00009320"/>
    </source>
</evidence>
<organism evidence="4 5">
    <name type="scientific">Thermobaculum terrenum (strain ATCC BAA-798 / CCMEE 7001 / YNP1)</name>
    <dbReference type="NCBI Taxonomy" id="525904"/>
    <lineage>
        <taxon>Bacteria</taxon>
        <taxon>Bacillati</taxon>
        <taxon>Chloroflexota</taxon>
        <taxon>Chloroflexia</taxon>
        <taxon>Candidatus Thermobaculales</taxon>
        <taxon>Candidatus Thermobaculaceae</taxon>
        <taxon>Thermobaculum</taxon>
    </lineage>
</organism>
<reference evidence="5" key="1">
    <citation type="journal article" date="2010" name="Stand. Genomic Sci.">
        <title>Complete genome sequence of 'Thermobaculum terrenum' type strain (YNP1).</title>
        <authorList>
            <person name="Kiss H."/>
            <person name="Cleland D."/>
            <person name="Lapidus A."/>
            <person name="Lucas S."/>
            <person name="Glavina Del Rio T."/>
            <person name="Nolan M."/>
            <person name="Tice H."/>
            <person name="Han C."/>
            <person name="Goodwin L."/>
            <person name="Pitluck S."/>
            <person name="Liolios K."/>
            <person name="Ivanova N."/>
            <person name="Mavromatis K."/>
            <person name="Ovchinnikova G."/>
            <person name="Pati A."/>
            <person name="Chen A."/>
            <person name="Palaniappan K."/>
            <person name="Land M."/>
            <person name="Hauser L."/>
            <person name="Chang Y."/>
            <person name="Jeffries C."/>
            <person name="Lu M."/>
            <person name="Brettin T."/>
            <person name="Detter J."/>
            <person name="Goker M."/>
            <person name="Tindall B."/>
            <person name="Beck B."/>
            <person name="McDermott T."/>
            <person name="Woyke T."/>
            <person name="Bristow J."/>
            <person name="Eisen J."/>
            <person name="Markowitz V."/>
            <person name="Hugenholtz P."/>
            <person name="Kyrpides N."/>
            <person name="Klenk H."/>
            <person name="Cheng J."/>
        </authorList>
    </citation>
    <scope>NUCLEOTIDE SEQUENCE [LARGE SCALE GENOMIC DNA]</scope>
    <source>
        <strain evidence="5">ATCC BAA-798 / YNP1</strain>
    </source>
</reference>
<comment type="similarity">
    <text evidence="2">Belongs to the class-IV pyridoxal-phosphate-dependent aminotransferase family.</text>
</comment>
<dbReference type="OrthoDB" id="9805628at2"/>
<dbReference type="EMBL" id="CP001825">
    <property type="protein sequence ID" value="ACZ42451.1"/>
    <property type="molecule type" value="Genomic_DNA"/>
</dbReference>